<dbReference type="InterPro" id="IPR025997">
    <property type="entry name" value="SBP_2_dom"/>
</dbReference>
<dbReference type="InterPro" id="IPR003661">
    <property type="entry name" value="HisK_dim/P_dom"/>
</dbReference>
<dbReference type="InterPro" id="IPR005467">
    <property type="entry name" value="His_kinase_dom"/>
</dbReference>
<evidence type="ECO:0000256" key="13">
    <source>
        <dbReference type="SAM" id="Coils"/>
    </source>
</evidence>
<evidence type="ECO:0000259" key="16">
    <source>
        <dbReference type="PROSITE" id="PS50109"/>
    </source>
</evidence>
<dbReference type="PROSITE" id="PS51257">
    <property type="entry name" value="PROKAR_LIPOPROTEIN"/>
    <property type="match status" value="1"/>
</dbReference>
<feature type="transmembrane region" description="Helical" evidence="14">
    <location>
        <begin position="335"/>
        <end position="355"/>
    </location>
</feature>
<dbReference type="KEGG" id="grl:LPB144_09805"/>
<dbReference type="SUPFAM" id="SSF47384">
    <property type="entry name" value="Homodimeric domain of signal transducing histidine kinase"/>
    <property type="match status" value="1"/>
</dbReference>
<dbReference type="CDD" id="cd00082">
    <property type="entry name" value="HisKA"/>
    <property type="match status" value="1"/>
</dbReference>
<keyword evidence="8" id="KW-0902">Two-component regulatory system</keyword>
<dbReference type="Pfam" id="PF12833">
    <property type="entry name" value="HTH_18"/>
    <property type="match status" value="1"/>
</dbReference>
<feature type="domain" description="Histidine kinase" evidence="16">
    <location>
        <begin position="401"/>
        <end position="616"/>
    </location>
</feature>
<keyword evidence="7" id="KW-0067">ATP-binding</keyword>
<evidence type="ECO:0000256" key="8">
    <source>
        <dbReference type="ARBA" id="ARBA00023012"/>
    </source>
</evidence>
<dbReference type="Gene3D" id="1.10.287.130">
    <property type="match status" value="1"/>
</dbReference>
<feature type="coiled-coil region" evidence="13">
    <location>
        <begin position="357"/>
        <end position="394"/>
    </location>
</feature>
<evidence type="ECO:0000256" key="4">
    <source>
        <dbReference type="ARBA" id="ARBA00022679"/>
    </source>
</evidence>
<dbReference type="EC" id="2.7.13.3" evidence="2"/>
<evidence type="ECO:0000256" key="9">
    <source>
        <dbReference type="ARBA" id="ARBA00023015"/>
    </source>
</evidence>
<evidence type="ECO:0000259" key="15">
    <source>
        <dbReference type="PROSITE" id="PS01124"/>
    </source>
</evidence>
<dbReference type="GO" id="GO:0003700">
    <property type="term" value="F:DNA-binding transcription factor activity"/>
    <property type="evidence" value="ECO:0007669"/>
    <property type="project" value="InterPro"/>
</dbReference>
<keyword evidence="5" id="KW-0547">Nucleotide-binding</keyword>
<dbReference type="Pfam" id="PF02518">
    <property type="entry name" value="HATPase_c"/>
    <property type="match status" value="1"/>
</dbReference>
<dbReference type="Gene3D" id="3.30.565.10">
    <property type="entry name" value="Histidine kinase-like ATPase, C-terminal domain"/>
    <property type="match status" value="1"/>
</dbReference>
<sequence length="911" mass="104268">MLTRKLFYILFSFLLFSCNNHESEKIYIGFSQCISSDQWRKDMNHSMMVQTSLYPNINLKISEANRSVEKQISQIEDFIEEDVDVLLVSPLETKKIVPVIERAYEKGIPVILIDRKIDSDKYTAFVGADNIAVGRMAASYIASSAADNISILEIKGTDNSSPTIERSLGFNQIAKEVDNIESVFTIENYTDDQFSRILDTLDTTKTDYVFSFNDILARSAWQVAENKGLADDLKFVGVDGLVGPDGGINMILDGRLQATVLYPTGGAEAIKLARRVYAGEQVPKNNSLNITLIDKLNADIMKNQYEKINEQQLELEKQLLAIEQQEEKYYVQNNLLKIAMALLAVILSLAIYSIYSIRIIRRKNKELQLTNEKVVNQRNKIKSIAEEIKRVNKAKINFFTGVSHEFKTPLTLIMSSLESIYMDLKGHKSRHQSDLDVISRNSKRLLRLINNLLDFRRIEDEEFNLKVSKTNLLEFSEKVSMDFKKEAKKRSISFEISSNDKDLNVYIDRNLMDKVYFNLLSNAFKFTPDNGSIKIHLDHQENKNIVNIHFKDSGIGIPENEKGQLFKPFFKAANNNKKSSGIGLNITKQFVELHKGNIEVNSHQGTEFVISLPTTKDQFSSDQIISTVDNEQPIYFEDDFELEENNDLIPASGEGDQDQYSILIIEDNYDLSRFLNNKLGKKYRTYLSDGSDALEKAFEHIPDIIICDINLPGKDGFEICETLKKDLRTSHIPTIILTALGDRESYLKGLKSGADLYLTKPFSFAILLQSLKSLLYNREKLRYYYTNNLFKLEKENKFSNSEQEFISRLNNLIKDHLDHSDFTVEKLAEELNVSRVQLYRKVKALLGMNISDYINNYKLENAKMYLEETDLSVSEIAYKCGFSTPNYFSTSFKNKYGASPASYRKSYNNSN</sequence>
<evidence type="ECO:0000256" key="11">
    <source>
        <dbReference type="ARBA" id="ARBA00023163"/>
    </source>
</evidence>
<dbReference type="SMART" id="SM00342">
    <property type="entry name" value="HTH_ARAC"/>
    <property type="match status" value="1"/>
</dbReference>
<dbReference type="SMART" id="SM00388">
    <property type="entry name" value="HisKA"/>
    <property type="match status" value="1"/>
</dbReference>
<dbReference type="CDD" id="cd06308">
    <property type="entry name" value="PBP1_sensor_kinase-like"/>
    <property type="match status" value="1"/>
</dbReference>
<evidence type="ECO:0000256" key="2">
    <source>
        <dbReference type="ARBA" id="ARBA00012438"/>
    </source>
</evidence>
<evidence type="ECO:0000256" key="10">
    <source>
        <dbReference type="ARBA" id="ARBA00023125"/>
    </source>
</evidence>
<comment type="catalytic activity">
    <reaction evidence="1">
        <text>ATP + protein L-histidine = ADP + protein N-phospho-L-histidine.</text>
        <dbReference type="EC" id="2.7.13.3"/>
    </reaction>
</comment>
<dbReference type="AlphaFoldDB" id="A0A1L3J6A5"/>
<dbReference type="GO" id="GO:0000155">
    <property type="term" value="F:phosphorelay sensor kinase activity"/>
    <property type="evidence" value="ECO:0007669"/>
    <property type="project" value="InterPro"/>
</dbReference>
<dbReference type="Gene3D" id="3.40.50.2300">
    <property type="match status" value="3"/>
</dbReference>
<dbReference type="SMART" id="SM00448">
    <property type="entry name" value="REC"/>
    <property type="match status" value="1"/>
</dbReference>
<dbReference type="PROSITE" id="PS01124">
    <property type="entry name" value="HTH_ARAC_FAMILY_2"/>
    <property type="match status" value="1"/>
</dbReference>
<gene>
    <name evidence="18" type="ORF">LPB144_09805</name>
</gene>
<dbReference type="PANTHER" id="PTHR43547">
    <property type="entry name" value="TWO-COMPONENT HISTIDINE KINASE"/>
    <property type="match status" value="1"/>
</dbReference>
<dbReference type="Pfam" id="PF00072">
    <property type="entry name" value="Response_reg"/>
    <property type="match status" value="1"/>
</dbReference>
<evidence type="ECO:0000313" key="19">
    <source>
        <dbReference type="Proteomes" id="UP000182510"/>
    </source>
</evidence>
<organism evidence="18 19">
    <name type="scientific">Christiangramia salexigens</name>
    <dbReference type="NCBI Taxonomy" id="1913577"/>
    <lineage>
        <taxon>Bacteria</taxon>
        <taxon>Pseudomonadati</taxon>
        <taxon>Bacteroidota</taxon>
        <taxon>Flavobacteriia</taxon>
        <taxon>Flavobacteriales</taxon>
        <taxon>Flavobacteriaceae</taxon>
        <taxon>Christiangramia</taxon>
    </lineage>
</organism>
<dbReference type="Gene3D" id="1.10.10.60">
    <property type="entry name" value="Homeodomain-like"/>
    <property type="match status" value="2"/>
</dbReference>
<dbReference type="PANTHER" id="PTHR43547:SF2">
    <property type="entry name" value="HYBRID SIGNAL TRANSDUCTION HISTIDINE KINASE C"/>
    <property type="match status" value="1"/>
</dbReference>
<keyword evidence="6" id="KW-0418">Kinase</keyword>
<dbReference type="InterPro" id="IPR001789">
    <property type="entry name" value="Sig_transdc_resp-reg_receiver"/>
</dbReference>
<dbReference type="InterPro" id="IPR011006">
    <property type="entry name" value="CheY-like_superfamily"/>
</dbReference>
<proteinExistence type="predicted"/>
<dbReference type="STRING" id="1913577.LPB144_09805"/>
<dbReference type="GO" id="GO:0043565">
    <property type="term" value="F:sequence-specific DNA binding"/>
    <property type="evidence" value="ECO:0007669"/>
    <property type="project" value="InterPro"/>
</dbReference>
<dbReference type="SUPFAM" id="SSF46689">
    <property type="entry name" value="Homeodomain-like"/>
    <property type="match status" value="1"/>
</dbReference>
<dbReference type="FunFam" id="1.10.287.130:FF:000045">
    <property type="entry name" value="Two-component system sensor histidine kinase/response regulator"/>
    <property type="match status" value="1"/>
</dbReference>
<feature type="modified residue" description="4-aspartylphosphate" evidence="12">
    <location>
        <position position="708"/>
    </location>
</feature>
<dbReference type="InterPro" id="IPR018062">
    <property type="entry name" value="HTH_AraC-typ_CS"/>
</dbReference>
<keyword evidence="19" id="KW-1185">Reference proteome</keyword>
<keyword evidence="14" id="KW-1133">Transmembrane helix</keyword>
<dbReference type="Pfam" id="PF00512">
    <property type="entry name" value="HisKA"/>
    <property type="match status" value="1"/>
</dbReference>
<evidence type="ECO:0000256" key="12">
    <source>
        <dbReference type="PROSITE-ProRule" id="PRU00169"/>
    </source>
</evidence>
<dbReference type="SUPFAM" id="SSF55874">
    <property type="entry name" value="ATPase domain of HSP90 chaperone/DNA topoisomerase II/histidine kinase"/>
    <property type="match status" value="1"/>
</dbReference>
<dbReference type="GO" id="GO:0005524">
    <property type="term" value="F:ATP binding"/>
    <property type="evidence" value="ECO:0007669"/>
    <property type="project" value="UniProtKB-KW"/>
</dbReference>
<dbReference type="RefSeq" id="WP_072553368.1">
    <property type="nucleotide sequence ID" value="NZ_CP018153.1"/>
</dbReference>
<protein>
    <recommendedName>
        <fullName evidence="2">histidine kinase</fullName>
        <ecNumber evidence="2">2.7.13.3</ecNumber>
    </recommendedName>
</protein>
<name>A0A1L3J6A5_9FLAO</name>
<keyword evidence="14" id="KW-0812">Transmembrane</keyword>
<keyword evidence="3 12" id="KW-0597">Phosphoprotein</keyword>
<feature type="coiled-coil region" evidence="13">
    <location>
        <begin position="298"/>
        <end position="328"/>
    </location>
</feature>
<evidence type="ECO:0000256" key="6">
    <source>
        <dbReference type="ARBA" id="ARBA00022777"/>
    </source>
</evidence>
<evidence type="ECO:0000259" key="17">
    <source>
        <dbReference type="PROSITE" id="PS50110"/>
    </source>
</evidence>
<dbReference type="InterPro" id="IPR009057">
    <property type="entry name" value="Homeodomain-like_sf"/>
</dbReference>
<keyword evidence="11" id="KW-0804">Transcription</keyword>
<feature type="domain" description="HTH araC/xylS-type" evidence="15">
    <location>
        <begin position="807"/>
        <end position="906"/>
    </location>
</feature>
<reference evidence="18 19" key="1">
    <citation type="submission" date="2016-11" db="EMBL/GenBank/DDBJ databases">
        <title>Gramella sp. LPB0144 isolated from marine environment.</title>
        <authorList>
            <person name="Kim E."/>
            <person name="Yi H."/>
        </authorList>
    </citation>
    <scope>NUCLEOTIDE SEQUENCE [LARGE SCALE GENOMIC DNA]</scope>
    <source>
        <strain evidence="18 19">LPB0144</strain>
    </source>
</reference>
<accession>A0A1L3J6A5</accession>
<dbReference type="SUPFAM" id="SSF53822">
    <property type="entry name" value="Periplasmic binding protein-like I"/>
    <property type="match status" value="1"/>
</dbReference>
<dbReference type="FunFam" id="3.30.565.10:FF:000037">
    <property type="entry name" value="Hybrid sensor histidine kinase/response regulator"/>
    <property type="match status" value="1"/>
</dbReference>
<dbReference type="InterPro" id="IPR028082">
    <property type="entry name" value="Peripla_BP_I"/>
</dbReference>
<keyword evidence="4" id="KW-0808">Transferase</keyword>
<dbReference type="PROSITE" id="PS00041">
    <property type="entry name" value="HTH_ARAC_FAMILY_1"/>
    <property type="match status" value="1"/>
</dbReference>
<evidence type="ECO:0000256" key="14">
    <source>
        <dbReference type="SAM" id="Phobius"/>
    </source>
</evidence>
<dbReference type="InterPro" id="IPR004358">
    <property type="entry name" value="Sig_transdc_His_kin-like_C"/>
</dbReference>
<keyword evidence="9" id="KW-0805">Transcription regulation</keyword>
<dbReference type="OrthoDB" id="358279at2"/>
<dbReference type="EMBL" id="CP018153">
    <property type="protein sequence ID" value="APG60678.1"/>
    <property type="molecule type" value="Genomic_DNA"/>
</dbReference>
<evidence type="ECO:0000256" key="7">
    <source>
        <dbReference type="ARBA" id="ARBA00022840"/>
    </source>
</evidence>
<feature type="domain" description="Response regulatory" evidence="17">
    <location>
        <begin position="661"/>
        <end position="775"/>
    </location>
</feature>
<dbReference type="InterPro" id="IPR036890">
    <property type="entry name" value="HATPase_C_sf"/>
</dbReference>
<evidence type="ECO:0000256" key="3">
    <source>
        <dbReference type="ARBA" id="ARBA00022553"/>
    </source>
</evidence>
<dbReference type="SMART" id="SM00387">
    <property type="entry name" value="HATPase_c"/>
    <property type="match status" value="1"/>
</dbReference>
<dbReference type="PRINTS" id="PR00344">
    <property type="entry name" value="BCTRLSENSOR"/>
</dbReference>
<dbReference type="PROSITE" id="PS50109">
    <property type="entry name" value="HIS_KIN"/>
    <property type="match status" value="1"/>
</dbReference>
<evidence type="ECO:0000256" key="1">
    <source>
        <dbReference type="ARBA" id="ARBA00000085"/>
    </source>
</evidence>
<dbReference type="InterPro" id="IPR003594">
    <property type="entry name" value="HATPase_dom"/>
</dbReference>
<dbReference type="PROSITE" id="PS50110">
    <property type="entry name" value="RESPONSE_REGULATORY"/>
    <property type="match status" value="1"/>
</dbReference>
<evidence type="ECO:0000313" key="18">
    <source>
        <dbReference type="EMBL" id="APG60678.1"/>
    </source>
</evidence>
<dbReference type="InterPro" id="IPR036097">
    <property type="entry name" value="HisK_dim/P_sf"/>
</dbReference>
<evidence type="ECO:0000256" key="5">
    <source>
        <dbReference type="ARBA" id="ARBA00022741"/>
    </source>
</evidence>
<dbReference type="InterPro" id="IPR018060">
    <property type="entry name" value="HTH_AraC"/>
</dbReference>
<dbReference type="Proteomes" id="UP000182510">
    <property type="component" value="Chromosome"/>
</dbReference>
<keyword evidence="13" id="KW-0175">Coiled coil</keyword>
<keyword evidence="10" id="KW-0238">DNA-binding</keyword>
<keyword evidence="14" id="KW-0472">Membrane</keyword>
<dbReference type="Pfam" id="PF13407">
    <property type="entry name" value="Peripla_BP_4"/>
    <property type="match status" value="1"/>
</dbReference>
<dbReference type="SUPFAM" id="SSF52172">
    <property type="entry name" value="CheY-like"/>
    <property type="match status" value="1"/>
</dbReference>